<protein>
    <recommendedName>
        <fullName evidence="3">Urease accessory protein UreD</fullName>
    </recommendedName>
</protein>
<evidence type="ECO:0000256" key="4">
    <source>
        <dbReference type="SAM" id="MobiDB-lite"/>
    </source>
</evidence>
<keyword evidence="3" id="KW-0996">Nickel insertion</keyword>
<dbReference type="GO" id="GO:0005737">
    <property type="term" value="C:cytoplasm"/>
    <property type="evidence" value="ECO:0007669"/>
    <property type="project" value="UniProtKB-SubCell"/>
</dbReference>
<accession>A0A3P3DS16</accession>
<gene>
    <name evidence="3" type="primary">ureD</name>
    <name evidence="5" type="ORF">EG244_08180</name>
</gene>
<dbReference type="Proteomes" id="UP000282125">
    <property type="component" value="Unassembled WGS sequence"/>
</dbReference>
<reference evidence="5 6" key="1">
    <citation type="submission" date="2018-11" db="EMBL/GenBank/DDBJ databases">
        <title>Gemmobacter sp. nov., YIM 102744-1 draft genome.</title>
        <authorList>
            <person name="Li G."/>
            <person name="Jiang Y."/>
        </authorList>
    </citation>
    <scope>NUCLEOTIDE SEQUENCE [LARGE SCALE GENOMIC DNA]</scope>
    <source>
        <strain evidence="5 6">YIM 102744-1</strain>
    </source>
</reference>
<evidence type="ECO:0000256" key="1">
    <source>
        <dbReference type="ARBA" id="ARBA00007177"/>
    </source>
</evidence>
<dbReference type="PANTHER" id="PTHR33643:SF1">
    <property type="entry name" value="UREASE ACCESSORY PROTEIN D"/>
    <property type="match status" value="1"/>
</dbReference>
<dbReference type="InterPro" id="IPR002669">
    <property type="entry name" value="UreD"/>
</dbReference>
<comment type="subunit">
    <text evidence="3">UreD, UreF and UreG form a complex that acts as a GTP-hydrolysis-dependent molecular chaperone, activating the urease apoprotein by helping to assemble the nickel containing metallocenter of UreC. The UreE protein probably delivers the nickel.</text>
</comment>
<dbReference type="Pfam" id="PF01774">
    <property type="entry name" value="UreD"/>
    <property type="match status" value="1"/>
</dbReference>
<comment type="caution">
    <text evidence="5">The sequence shown here is derived from an EMBL/GenBank/DDBJ whole genome shotgun (WGS) entry which is preliminary data.</text>
</comment>
<evidence type="ECO:0000256" key="2">
    <source>
        <dbReference type="ARBA" id="ARBA00023186"/>
    </source>
</evidence>
<evidence type="ECO:0000313" key="6">
    <source>
        <dbReference type="Proteomes" id="UP000282125"/>
    </source>
</evidence>
<keyword evidence="2 3" id="KW-0143">Chaperone</keyword>
<sequence length="286" mass="30768">MIEAASFLRSEGGMSQIIAPPQPAQAPMQRSIGEIRAGYEATSGVTRLNGLRQAGSARAISLPGPELVLLNTSGGLTGGDRQDIRLSLGPGTRVTATTQTAERIYKSSGGQAEITLEMTLGTGAHLDWLPQETILFERSAARRRTTFHLSPNATCLSCETVILGRTAMGEVLSDVSFRDERLFLRENRPVHFEPLHLNAEALRDTPAGLAGARVLSGIVMLSPGAEDAIGPVRALLDEPGVQGAASGFDGRLVVRLMAKDNWPLRRQLIRLLTVLRPSPLPRVWHS</sequence>
<dbReference type="HAMAP" id="MF_01384">
    <property type="entry name" value="UreD"/>
    <property type="match status" value="1"/>
</dbReference>
<dbReference type="GO" id="GO:0016151">
    <property type="term" value="F:nickel cation binding"/>
    <property type="evidence" value="ECO:0007669"/>
    <property type="project" value="UniProtKB-UniRule"/>
</dbReference>
<comment type="similarity">
    <text evidence="1 3">Belongs to the UreD family.</text>
</comment>
<dbReference type="AlphaFoldDB" id="A0A3P3DS16"/>
<organism evidence="5 6">
    <name type="scientific">Falsigemmobacter faecalis</name>
    <dbReference type="NCBI Taxonomy" id="2488730"/>
    <lineage>
        <taxon>Bacteria</taxon>
        <taxon>Pseudomonadati</taxon>
        <taxon>Pseudomonadota</taxon>
        <taxon>Alphaproteobacteria</taxon>
        <taxon>Rhodobacterales</taxon>
        <taxon>Paracoccaceae</taxon>
        <taxon>Falsigemmobacter</taxon>
    </lineage>
</organism>
<keyword evidence="3" id="KW-0963">Cytoplasm</keyword>
<keyword evidence="6" id="KW-1185">Reference proteome</keyword>
<dbReference type="PANTHER" id="PTHR33643">
    <property type="entry name" value="UREASE ACCESSORY PROTEIN D"/>
    <property type="match status" value="1"/>
</dbReference>
<comment type="subcellular location">
    <subcellularLocation>
        <location evidence="3">Cytoplasm</location>
    </subcellularLocation>
</comment>
<feature type="region of interest" description="Disordered" evidence="4">
    <location>
        <begin position="1"/>
        <end position="28"/>
    </location>
</feature>
<dbReference type="EMBL" id="RRAZ01000010">
    <property type="protein sequence ID" value="RRH75458.1"/>
    <property type="molecule type" value="Genomic_DNA"/>
</dbReference>
<evidence type="ECO:0000313" key="5">
    <source>
        <dbReference type="EMBL" id="RRH75458.1"/>
    </source>
</evidence>
<evidence type="ECO:0000256" key="3">
    <source>
        <dbReference type="HAMAP-Rule" id="MF_01384"/>
    </source>
</evidence>
<comment type="function">
    <text evidence="3">Required for maturation of urease via the functional incorporation of the urease nickel metallocenter.</text>
</comment>
<name>A0A3P3DS16_9RHOB</name>
<proteinExistence type="inferred from homology"/>